<evidence type="ECO:0000313" key="3">
    <source>
        <dbReference type="Proteomes" id="UP000554482"/>
    </source>
</evidence>
<dbReference type="PANTHER" id="PTHR31286:SF180">
    <property type="entry name" value="OS10G0362600 PROTEIN"/>
    <property type="match status" value="1"/>
</dbReference>
<organism evidence="2 3">
    <name type="scientific">Thalictrum thalictroides</name>
    <name type="common">Rue-anemone</name>
    <name type="synonym">Anemone thalictroides</name>
    <dbReference type="NCBI Taxonomy" id="46969"/>
    <lineage>
        <taxon>Eukaryota</taxon>
        <taxon>Viridiplantae</taxon>
        <taxon>Streptophyta</taxon>
        <taxon>Embryophyta</taxon>
        <taxon>Tracheophyta</taxon>
        <taxon>Spermatophyta</taxon>
        <taxon>Magnoliopsida</taxon>
        <taxon>Ranunculales</taxon>
        <taxon>Ranunculaceae</taxon>
        <taxon>Thalictroideae</taxon>
        <taxon>Thalictrum</taxon>
    </lineage>
</organism>
<dbReference type="OrthoDB" id="1939300at2759"/>
<dbReference type="PANTHER" id="PTHR31286">
    <property type="entry name" value="GLYCINE-RICH CELL WALL STRUCTURAL PROTEIN 1.8-LIKE"/>
    <property type="match status" value="1"/>
</dbReference>
<dbReference type="GO" id="GO:0008270">
    <property type="term" value="F:zinc ion binding"/>
    <property type="evidence" value="ECO:0007669"/>
    <property type="project" value="InterPro"/>
</dbReference>
<dbReference type="SUPFAM" id="SSF57756">
    <property type="entry name" value="Retrovirus zinc finger-like domains"/>
    <property type="match status" value="1"/>
</dbReference>
<dbReference type="AlphaFoldDB" id="A0A7J6UTW0"/>
<dbReference type="InterPro" id="IPR040256">
    <property type="entry name" value="At4g02000-like"/>
</dbReference>
<gene>
    <name evidence="2" type="ORF">FRX31_034408</name>
</gene>
<dbReference type="InterPro" id="IPR036875">
    <property type="entry name" value="Znf_CCHC_sf"/>
</dbReference>
<dbReference type="GO" id="GO:0003676">
    <property type="term" value="F:nucleic acid binding"/>
    <property type="evidence" value="ECO:0007669"/>
    <property type="project" value="InterPro"/>
</dbReference>
<keyword evidence="3" id="KW-1185">Reference proteome</keyword>
<name>A0A7J6UTW0_THATH</name>
<evidence type="ECO:0000256" key="1">
    <source>
        <dbReference type="SAM" id="MobiDB-lite"/>
    </source>
</evidence>
<feature type="compositionally biased region" description="Basic and acidic residues" evidence="1">
    <location>
        <begin position="204"/>
        <end position="221"/>
    </location>
</feature>
<feature type="region of interest" description="Disordered" evidence="1">
    <location>
        <begin position="170"/>
        <end position="227"/>
    </location>
</feature>
<reference evidence="2 3" key="1">
    <citation type="submission" date="2020-06" db="EMBL/GenBank/DDBJ databases">
        <title>Transcriptomic and genomic resources for Thalictrum thalictroides and T. hernandezii: Facilitating candidate gene discovery in an emerging model plant lineage.</title>
        <authorList>
            <person name="Arias T."/>
            <person name="Riano-Pachon D.M."/>
            <person name="Di Stilio V.S."/>
        </authorList>
    </citation>
    <scope>NUCLEOTIDE SEQUENCE [LARGE SCALE GENOMIC DNA]</scope>
    <source>
        <strain evidence="3">cv. WT478/WT964</strain>
        <tissue evidence="2">Leaves</tissue>
    </source>
</reference>
<evidence type="ECO:0000313" key="2">
    <source>
        <dbReference type="EMBL" id="KAF5176007.1"/>
    </source>
</evidence>
<comment type="caution">
    <text evidence="2">The sequence shown here is derived from an EMBL/GenBank/DDBJ whole genome shotgun (WGS) entry which is preliminary data.</text>
</comment>
<dbReference type="Proteomes" id="UP000554482">
    <property type="component" value="Unassembled WGS sequence"/>
</dbReference>
<sequence length="227" mass="25241">MELRDRKGFSKVGSTIGVPLFVDKLTEERRRTAYARMCIEVDTNCKFHKYVTVVLDQKKAFTIPVEYNWKPPRCTHCDVFGHTDKKCPSKPKKTEKGATVWLQRGVVTNLEVSEEHKEGESNVHQINATTGDMKEVVDVEREGRSQDGNVVIATHDGPKHIELVEEGFSSGGVEGASQIPSDDLVKETSNDEGLQSPSKRHTFRSKESNASKGKDVVDKGGRSVAQN</sequence>
<accession>A0A7J6UTW0</accession>
<protein>
    <submittedName>
        <fullName evidence="2">Zinc knuckle cx2cx4hx4c</fullName>
    </submittedName>
</protein>
<dbReference type="EMBL" id="JABWDY010043324">
    <property type="protein sequence ID" value="KAF5176007.1"/>
    <property type="molecule type" value="Genomic_DNA"/>
</dbReference>
<proteinExistence type="predicted"/>